<dbReference type="Pfam" id="PF04149">
    <property type="entry name" value="DUF397"/>
    <property type="match status" value="1"/>
</dbReference>
<proteinExistence type="predicted"/>
<feature type="region of interest" description="Disordered" evidence="1">
    <location>
        <begin position="46"/>
        <end position="65"/>
    </location>
</feature>
<evidence type="ECO:0000259" key="2">
    <source>
        <dbReference type="Pfam" id="PF04149"/>
    </source>
</evidence>
<dbReference type="AlphaFoldDB" id="L8PF57"/>
<protein>
    <submittedName>
        <fullName evidence="3">Putative Regulator protein</fullName>
    </submittedName>
</protein>
<feature type="compositionally biased region" description="Gly residues" evidence="1">
    <location>
        <begin position="47"/>
        <end position="65"/>
    </location>
</feature>
<reference evidence="3 4" key="1">
    <citation type="journal article" date="2013" name="Genome Announc.">
        <title>Draft Genome Sequence of Streptomyces viridochromogenes Strain Tu57, Producer of Avilamycin.</title>
        <authorList>
            <person name="Gruning B.A."/>
            <person name="Erxleben A."/>
            <person name="Hahnlein A."/>
            <person name="Gunther S."/>
        </authorList>
    </citation>
    <scope>NUCLEOTIDE SEQUENCE [LARGE SCALE GENOMIC DNA]</scope>
    <source>
        <strain evidence="3 4">Tue57</strain>
    </source>
</reference>
<evidence type="ECO:0000256" key="1">
    <source>
        <dbReference type="SAM" id="MobiDB-lite"/>
    </source>
</evidence>
<dbReference type="PATRIC" id="fig|1160705.3.peg.3990"/>
<sequence length="151" mass="14831">MAAARAVDLEPAPVVGAGLDEVQSASGFVVGWGGGGWCGVRVPGAEAEGGAGPAELQGGGAGGVSDGVAEEFGGEELGGLEALRGPDMAEVPVWQKSSFSGGGDDADCVELAAARQGAGTVLLRESDEPGTMITTTATGLAALIRHVRLSR</sequence>
<dbReference type="Proteomes" id="UP000011205">
    <property type="component" value="Unassembled WGS sequence"/>
</dbReference>
<name>L8PF57_STRVR</name>
<evidence type="ECO:0000313" key="4">
    <source>
        <dbReference type="Proteomes" id="UP000011205"/>
    </source>
</evidence>
<comment type="caution">
    <text evidence="3">The sequence shown here is derived from an EMBL/GenBank/DDBJ whole genome shotgun (WGS) entry which is preliminary data.</text>
</comment>
<dbReference type="InterPro" id="IPR007278">
    <property type="entry name" value="DUF397"/>
</dbReference>
<accession>L8PF57</accession>
<feature type="domain" description="DUF397" evidence="2">
    <location>
        <begin position="93"/>
        <end position="148"/>
    </location>
</feature>
<dbReference type="EMBL" id="AMLP01000124">
    <property type="protein sequence ID" value="ELS54854.1"/>
    <property type="molecule type" value="Genomic_DNA"/>
</dbReference>
<gene>
    <name evidence="3" type="ORF">STVIR_4035</name>
</gene>
<evidence type="ECO:0000313" key="3">
    <source>
        <dbReference type="EMBL" id="ELS54854.1"/>
    </source>
</evidence>
<organism evidence="3 4">
    <name type="scientific">Streptomyces viridochromogenes Tue57</name>
    <dbReference type="NCBI Taxonomy" id="1160705"/>
    <lineage>
        <taxon>Bacteria</taxon>
        <taxon>Bacillati</taxon>
        <taxon>Actinomycetota</taxon>
        <taxon>Actinomycetes</taxon>
        <taxon>Kitasatosporales</taxon>
        <taxon>Streptomycetaceae</taxon>
        <taxon>Streptomyces</taxon>
    </lineage>
</organism>